<protein>
    <recommendedName>
        <fullName evidence="3">DUF4174 domain-containing protein</fullName>
    </recommendedName>
</protein>
<gene>
    <name evidence="1" type="ORF">RM697_03205</name>
</gene>
<name>A0ABU2YIC5_9FLAO</name>
<dbReference type="RefSeq" id="WP_311426397.1">
    <property type="nucleotide sequence ID" value="NZ_JAVRIA010000001.1"/>
</dbReference>
<comment type="caution">
    <text evidence="1">The sequence shown here is derived from an EMBL/GenBank/DDBJ whole genome shotgun (WGS) entry which is preliminary data.</text>
</comment>
<evidence type="ECO:0000313" key="2">
    <source>
        <dbReference type="Proteomes" id="UP001259492"/>
    </source>
</evidence>
<dbReference type="EMBL" id="JAVRIA010000001">
    <property type="protein sequence ID" value="MDT0557636.1"/>
    <property type="molecule type" value="Genomic_DNA"/>
</dbReference>
<evidence type="ECO:0000313" key="1">
    <source>
        <dbReference type="EMBL" id="MDT0557636.1"/>
    </source>
</evidence>
<evidence type="ECO:0008006" key="3">
    <source>
        <dbReference type="Google" id="ProtNLM"/>
    </source>
</evidence>
<reference evidence="1 2" key="1">
    <citation type="submission" date="2023-09" db="EMBL/GenBank/DDBJ databases">
        <authorList>
            <person name="Rey-Velasco X."/>
        </authorList>
    </citation>
    <scope>NUCLEOTIDE SEQUENCE [LARGE SCALE GENOMIC DNA]</scope>
    <source>
        <strain evidence="1 2">W332</strain>
    </source>
</reference>
<accession>A0ABU2YIC5</accession>
<keyword evidence="2" id="KW-1185">Reference proteome</keyword>
<sequence>MKTYSLLFSLLFCVYGFSQTNFKTLKESSATAVKANKQILLIHVNSEESRLEIDKKISSIQDAFVIHYVNVSKNSTLTEEQLMLNTRLDRSYNAGKSYPSLVVLGKYGTKKGVSFSPNSGLTIDQFISSLKAH</sequence>
<dbReference type="Proteomes" id="UP001259492">
    <property type="component" value="Unassembled WGS sequence"/>
</dbReference>
<proteinExistence type="predicted"/>
<organism evidence="1 2">
    <name type="scientific">Microcosmobacter mediterraneus</name>
    <dbReference type="NCBI Taxonomy" id="3075607"/>
    <lineage>
        <taxon>Bacteria</taxon>
        <taxon>Pseudomonadati</taxon>
        <taxon>Bacteroidota</taxon>
        <taxon>Flavobacteriia</taxon>
        <taxon>Flavobacteriales</taxon>
        <taxon>Flavobacteriaceae</taxon>
        <taxon>Microcosmobacter</taxon>
    </lineage>
</organism>